<dbReference type="AlphaFoldDB" id="A0A4D6LB98"/>
<dbReference type="InterPro" id="IPR028045">
    <property type="entry name" value="HROB"/>
</dbReference>
<feature type="compositionally biased region" description="Polar residues" evidence="1">
    <location>
        <begin position="213"/>
        <end position="232"/>
    </location>
</feature>
<name>A0A4D6LB98_VIGUN</name>
<dbReference type="Proteomes" id="UP000501690">
    <property type="component" value="Linkage Group LG3"/>
</dbReference>
<dbReference type="Pfam" id="PF15072">
    <property type="entry name" value="HROB"/>
    <property type="match status" value="1"/>
</dbReference>
<evidence type="ECO:0000256" key="1">
    <source>
        <dbReference type="SAM" id="MobiDB-lite"/>
    </source>
</evidence>
<gene>
    <name evidence="3" type="ORF">DEO72_LG3g349</name>
</gene>
<accession>A0A4D6LB98</accession>
<keyword evidence="4" id="KW-1185">Reference proteome</keyword>
<dbReference type="InterPro" id="IPR058570">
    <property type="entry name" value="HROB_OB"/>
</dbReference>
<proteinExistence type="predicted"/>
<dbReference type="GO" id="GO:0000725">
    <property type="term" value="P:recombinational repair"/>
    <property type="evidence" value="ECO:0007669"/>
    <property type="project" value="InterPro"/>
</dbReference>
<feature type="region of interest" description="Disordered" evidence="1">
    <location>
        <begin position="213"/>
        <end position="242"/>
    </location>
</feature>
<feature type="domain" description="Homologous recombination OB-fold protein OB-fold" evidence="2">
    <location>
        <begin position="103"/>
        <end position="184"/>
    </location>
</feature>
<protein>
    <recommendedName>
        <fullName evidence="2">Homologous recombination OB-fold protein OB-fold domain-containing protein</fullName>
    </recommendedName>
</protein>
<evidence type="ECO:0000259" key="2">
    <source>
        <dbReference type="Pfam" id="PF15072"/>
    </source>
</evidence>
<organism evidence="3 4">
    <name type="scientific">Vigna unguiculata</name>
    <name type="common">Cowpea</name>
    <dbReference type="NCBI Taxonomy" id="3917"/>
    <lineage>
        <taxon>Eukaryota</taxon>
        <taxon>Viridiplantae</taxon>
        <taxon>Streptophyta</taxon>
        <taxon>Embryophyta</taxon>
        <taxon>Tracheophyta</taxon>
        <taxon>Spermatophyta</taxon>
        <taxon>Magnoliopsida</taxon>
        <taxon>eudicotyledons</taxon>
        <taxon>Gunneridae</taxon>
        <taxon>Pentapetalae</taxon>
        <taxon>rosids</taxon>
        <taxon>fabids</taxon>
        <taxon>Fabales</taxon>
        <taxon>Fabaceae</taxon>
        <taxon>Papilionoideae</taxon>
        <taxon>50 kb inversion clade</taxon>
        <taxon>NPAAA clade</taxon>
        <taxon>indigoferoid/millettioid clade</taxon>
        <taxon>Phaseoleae</taxon>
        <taxon>Vigna</taxon>
    </lineage>
</organism>
<dbReference type="PANTHER" id="PTHR14523:SF1">
    <property type="entry name" value="HOMOLOGOUS RECOMBINATION OB-FOLD PROTEIN"/>
    <property type="match status" value="1"/>
</dbReference>
<dbReference type="EMBL" id="CP039347">
    <property type="protein sequence ID" value="QCD85828.1"/>
    <property type="molecule type" value="Genomic_DNA"/>
</dbReference>
<evidence type="ECO:0000313" key="3">
    <source>
        <dbReference type="EMBL" id="QCD85828.1"/>
    </source>
</evidence>
<evidence type="ECO:0000313" key="4">
    <source>
        <dbReference type="Proteomes" id="UP000501690"/>
    </source>
</evidence>
<sequence>MDPWEALAVDDAVLKEFLERCNGNPTFIPGPAGHAQAVLLNRDLNETHNTQEFLNNMAVASRARDFYTNAWTWAEKFIKHHGLVDDGDIKNITPLSNRKSMNRMRFVACVVKECKPNGLGDMLITVKDPTDTAKVSLHNKVLSDREFGSDIGVGSVLLLKEVAIFRPFGYLNITLRNIVKVFKYDITHPTEEEVQTSMPVVRLNYVVKQNVETDAQPSKNSSPNANVNTNLGPNLHPNVEPTNTANVEDILQMMVPPSTKIPCVEVGESSKVQPSVLDNISLT</sequence>
<reference evidence="3 4" key="1">
    <citation type="submission" date="2019-04" db="EMBL/GenBank/DDBJ databases">
        <title>An improved genome assembly and genetic linkage map for asparagus bean, Vigna unguiculata ssp. sesquipedialis.</title>
        <authorList>
            <person name="Xia Q."/>
            <person name="Zhang R."/>
            <person name="Dong Y."/>
        </authorList>
    </citation>
    <scope>NUCLEOTIDE SEQUENCE [LARGE SCALE GENOMIC DNA]</scope>
    <source>
        <tissue evidence="3">Leaf</tissue>
    </source>
</reference>
<dbReference type="PANTHER" id="PTHR14523">
    <property type="entry name" value="UNCHARACTERIZED PROTEIN C17ORF53 HOMOLOG"/>
    <property type="match status" value="1"/>
</dbReference>